<evidence type="ECO:0000256" key="1">
    <source>
        <dbReference type="ARBA" id="ARBA00022490"/>
    </source>
</evidence>
<dbReference type="HAMAP" id="MF_03011">
    <property type="entry name" value="eIF3l"/>
    <property type="match status" value="1"/>
</dbReference>
<protein>
    <recommendedName>
        <fullName evidence="4">Eukaryotic translation initiation factor 3 subunit L</fullName>
        <shortName evidence="4">eIF3l</shortName>
    </recommendedName>
</protein>
<dbReference type="AlphaFoldDB" id="A0AAD5YGU2"/>
<sequence>MSQQRALWEVDLEDELQDVDVNLAIGSYGQSGLYDDAQPRVDEATLLAVQQQMAQQAAFAQIPDVVKRFIVHFHQAVLDNNLPEITVAYESGWNRLTEKFYAKTEWPEAEAIAPLVNDGVYLAFFPRIGAHIETPVHPPMRTSKPDQIFLILYRELYYRHVYSRLQPDIDDRFHSYENSCELFNYLLNSEGPVPLELPEQWLWDIIDEFIYQFQSFCVWRSKVKSKTDEELQLLADASQVWSSYSVLNVLYSLIQKSRINEHIVAVQEGKSQEELAEIVGDYGTRPLYRMLGYFSIIGLLRVHSLLGDFTLALKVMENVELNQKNIRVNIELHPEDEAVPHKKLPVRPGETDHIRPSWDVLTHMVSQINKIADRMYALYAICNALSPSRLDDNISNIVKERYGEQFSKMSRGEEGIPAFEELFLYACPKFIAANPPPYDFPELLSAYVDEPPSEPAQRHLSLFLAEVRAQAPVPTLRSFLKLYTSLDAKKLANFLDADEEEMVQQMMVMKQASRSVSRVENEKGLLAGETVPTSDLDFVIDDNMVHIAESTVGRRYAGWFIRNTEHAQRVYDTIKNAPLPVKKVPKAPTTESQPASAVPASATVPKSAGAKVAWGGVQVA</sequence>
<dbReference type="EMBL" id="JANAWD010000078">
    <property type="protein sequence ID" value="KAJ3487945.1"/>
    <property type="molecule type" value="Genomic_DNA"/>
</dbReference>
<reference evidence="6" key="1">
    <citation type="submission" date="2022-07" db="EMBL/GenBank/DDBJ databases">
        <title>Genome Sequence of Physisporinus lineatus.</title>
        <authorList>
            <person name="Buettner E."/>
        </authorList>
    </citation>
    <scope>NUCLEOTIDE SEQUENCE</scope>
    <source>
        <strain evidence="6">VT162</strain>
    </source>
</reference>
<dbReference type="PANTHER" id="PTHR13242">
    <property type="entry name" value="EUKARYOTIC TRANSLATION INITIATION FACTOR 3"/>
    <property type="match status" value="1"/>
</dbReference>
<proteinExistence type="inferred from homology"/>
<keyword evidence="7" id="KW-1185">Reference proteome</keyword>
<dbReference type="GO" id="GO:0016282">
    <property type="term" value="C:eukaryotic 43S preinitiation complex"/>
    <property type="evidence" value="ECO:0007669"/>
    <property type="project" value="UniProtKB-UniRule"/>
</dbReference>
<gene>
    <name evidence="6" type="ORF">NLI96_g3186</name>
</gene>
<evidence type="ECO:0000256" key="3">
    <source>
        <dbReference type="ARBA" id="ARBA00022917"/>
    </source>
</evidence>
<dbReference type="GO" id="GO:0033290">
    <property type="term" value="C:eukaryotic 48S preinitiation complex"/>
    <property type="evidence" value="ECO:0007669"/>
    <property type="project" value="UniProtKB-UniRule"/>
</dbReference>
<dbReference type="Proteomes" id="UP001212997">
    <property type="component" value="Unassembled WGS sequence"/>
</dbReference>
<feature type="region of interest" description="Disordered" evidence="5">
    <location>
        <begin position="582"/>
        <end position="602"/>
    </location>
</feature>
<comment type="caution">
    <text evidence="6">The sequence shown here is derived from an EMBL/GenBank/DDBJ whole genome shotgun (WGS) entry which is preliminary data.</text>
</comment>
<evidence type="ECO:0000313" key="7">
    <source>
        <dbReference type="Proteomes" id="UP001212997"/>
    </source>
</evidence>
<evidence type="ECO:0000256" key="4">
    <source>
        <dbReference type="HAMAP-Rule" id="MF_03011"/>
    </source>
</evidence>
<dbReference type="PANTHER" id="PTHR13242:SF0">
    <property type="entry name" value="EUKARYOTIC TRANSLATION INITIATION FACTOR 3 SUBUNIT L"/>
    <property type="match status" value="1"/>
</dbReference>
<dbReference type="GO" id="GO:0001732">
    <property type="term" value="P:formation of cytoplasmic translation initiation complex"/>
    <property type="evidence" value="ECO:0007669"/>
    <property type="project" value="UniProtKB-UniRule"/>
</dbReference>
<keyword evidence="3 4" id="KW-0648">Protein biosynthesis</keyword>
<comment type="subcellular location">
    <subcellularLocation>
        <location evidence="4">Cytoplasm</location>
    </subcellularLocation>
</comment>
<comment type="similarity">
    <text evidence="4">Belongs to the eIF-3 subunit L family.</text>
</comment>
<keyword evidence="1 4" id="KW-0963">Cytoplasm</keyword>
<evidence type="ECO:0000313" key="6">
    <source>
        <dbReference type="EMBL" id="KAJ3487945.1"/>
    </source>
</evidence>
<keyword evidence="2 4" id="KW-0396">Initiation factor</keyword>
<dbReference type="Pfam" id="PF10255">
    <property type="entry name" value="Paf67"/>
    <property type="match status" value="2"/>
</dbReference>
<evidence type="ECO:0000256" key="2">
    <source>
        <dbReference type="ARBA" id="ARBA00022540"/>
    </source>
</evidence>
<dbReference type="GO" id="GO:0003743">
    <property type="term" value="F:translation initiation factor activity"/>
    <property type="evidence" value="ECO:0007669"/>
    <property type="project" value="UniProtKB-UniRule"/>
</dbReference>
<dbReference type="GO" id="GO:0005852">
    <property type="term" value="C:eukaryotic translation initiation factor 3 complex"/>
    <property type="evidence" value="ECO:0007669"/>
    <property type="project" value="UniProtKB-UniRule"/>
</dbReference>
<accession>A0AAD5YGU2</accession>
<comment type="function">
    <text evidence="4">Component of the eukaryotic translation initiation factor 3 (eIF-3) complex, which is involved in protein synthesis of a specialized repertoire of mRNAs and, together with other initiation factors, stimulates binding of mRNA and methionyl-tRNAi to the 40S ribosome. The eIF-3 complex specifically targets and initiates translation of a subset of mRNAs involved in cell proliferation.</text>
</comment>
<name>A0AAD5YGU2_9APHY</name>
<organism evidence="6 7">
    <name type="scientific">Meripilus lineatus</name>
    <dbReference type="NCBI Taxonomy" id="2056292"/>
    <lineage>
        <taxon>Eukaryota</taxon>
        <taxon>Fungi</taxon>
        <taxon>Dikarya</taxon>
        <taxon>Basidiomycota</taxon>
        <taxon>Agaricomycotina</taxon>
        <taxon>Agaricomycetes</taxon>
        <taxon>Polyporales</taxon>
        <taxon>Meripilaceae</taxon>
        <taxon>Meripilus</taxon>
    </lineage>
</organism>
<evidence type="ECO:0000256" key="5">
    <source>
        <dbReference type="SAM" id="MobiDB-lite"/>
    </source>
</evidence>
<comment type="subunit">
    <text evidence="4">Component of the eukaryotic translation initiation factor 3 (eIF-3) complex.</text>
</comment>
<dbReference type="InterPro" id="IPR019382">
    <property type="entry name" value="eIF3l"/>
</dbReference>